<dbReference type="Gene3D" id="2.40.128.630">
    <property type="match status" value="1"/>
</dbReference>
<dbReference type="GO" id="GO:0043041">
    <property type="term" value="P:amino acid activation for nonribosomal peptide biosynthetic process"/>
    <property type="evidence" value="ECO:0007669"/>
    <property type="project" value="TreeGrafter"/>
</dbReference>
<proteinExistence type="predicted"/>
<sequence>MADAAVRCREHGHGRHRRRSAQYRDAPWLTHSRGPDRCRAGNRRRRRNAGSWDGSLYALSLADGNLEWAVDTGSGISTPPAVVDETVVVGNGAGSLAALDAASGEPSWTIELPAPVRAGPVIADGTLYVGCGDDRLYARSPTDGSELWSFRTAGPVAGGPTVADGTVYIQSHDDYVHAIDIAD</sequence>
<evidence type="ECO:0000259" key="2">
    <source>
        <dbReference type="Pfam" id="PF13360"/>
    </source>
</evidence>
<evidence type="ECO:0000313" key="4">
    <source>
        <dbReference type="Proteomes" id="UP000307562"/>
    </source>
</evidence>
<accession>A0A4P9TEL9</accession>
<dbReference type="PANTHER" id="PTHR44394">
    <property type="entry name" value="BETA-ALANINE-ACTIVATING ENZYME"/>
    <property type="match status" value="1"/>
</dbReference>
<dbReference type="KEGG" id="npl:FGF80_04645"/>
<dbReference type="Gene3D" id="2.40.10.480">
    <property type="match status" value="1"/>
</dbReference>
<dbReference type="EMBL" id="CP040637">
    <property type="protein sequence ID" value="QCW02565.1"/>
    <property type="molecule type" value="Genomic_DNA"/>
</dbReference>
<dbReference type="InterPro" id="IPR011047">
    <property type="entry name" value="Quinoprotein_ADH-like_sf"/>
</dbReference>
<evidence type="ECO:0000256" key="1">
    <source>
        <dbReference type="SAM" id="MobiDB-lite"/>
    </source>
</evidence>
<dbReference type="PANTHER" id="PTHR44394:SF1">
    <property type="entry name" value="BETA-ALANINE-ACTIVATING ENZYME"/>
    <property type="match status" value="1"/>
</dbReference>
<gene>
    <name evidence="3" type="ORF">FGF80_04645</name>
</gene>
<name>A0A4P9TEL9_9EURY</name>
<dbReference type="SMART" id="SM00564">
    <property type="entry name" value="PQQ"/>
    <property type="match status" value="4"/>
</dbReference>
<dbReference type="InterPro" id="IPR002372">
    <property type="entry name" value="PQQ_rpt_dom"/>
</dbReference>
<dbReference type="InterPro" id="IPR052091">
    <property type="entry name" value="Beta-ala_Activ/Resist"/>
</dbReference>
<dbReference type="GeneID" id="96155234"/>
<dbReference type="AlphaFoldDB" id="A0A4P9TEL9"/>
<dbReference type="Proteomes" id="UP000307562">
    <property type="component" value="Chromosome"/>
</dbReference>
<feature type="region of interest" description="Disordered" evidence="1">
    <location>
        <begin position="1"/>
        <end position="48"/>
    </location>
</feature>
<dbReference type="InterPro" id="IPR018391">
    <property type="entry name" value="PQQ_b-propeller_rpt"/>
</dbReference>
<protein>
    <recommendedName>
        <fullName evidence="2">Pyrrolo-quinoline quinone repeat domain-containing protein</fullName>
    </recommendedName>
</protein>
<keyword evidence="4" id="KW-1185">Reference proteome</keyword>
<organism evidence="3 4">
    <name type="scientific">Natrinema pallidum</name>
    <dbReference type="NCBI Taxonomy" id="69527"/>
    <lineage>
        <taxon>Archaea</taxon>
        <taxon>Methanobacteriati</taxon>
        <taxon>Methanobacteriota</taxon>
        <taxon>Stenosarchaea group</taxon>
        <taxon>Halobacteria</taxon>
        <taxon>Halobacteriales</taxon>
        <taxon>Natrialbaceae</taxon>
        <taxon>Natrinema</taxon>
    </lineage>
</organism>
<reference evidence="4" key="1">
    <citation type="submission" date="2019-05" db="EMBL/GenBank/DDBJ databases">
        <title>Complete Genome Sequence and Methylation Pattern of the Halophilic Archaeon Natrinema pallidum BOL6-1.</title>
        <authorList>
            <person name="DasSarma P."/>
            <person name="DasSarma B.P."/>
            <person name="DasSarma S.L."/>
            <person name="Martinez F.L."/>
            <person name="Guzman D."/>
            <person name="Roberts R.J."/>
            <person name="DasSarma S."/>
        </authorList>
    </citation>
    <scope>NUCLEOTIDE SEQUENCE [LARGE SCALE GENOMIC DNA]</scope>
    <source>
        <strain evidence="4">BOL6-1</strain>
    </source>
</reference>
<dbReference type="RefSeq" id="WP_138652486.1">
    <property type="nucleotide sequence ID" value="NZ_CP040637.1"/>
</dbReference>
<feature type="domain" description="Pyrrolo-quinoline quinone repeat" evidence="2">
    <location>
        <begin position="53"/>
        <end position="138"/>
    </location>
</feature>
<dbReference type="SUPFAM" id="SSF50998">
    <property type="entry name" value="Quinoprotein alcohol dehydrogenase-like"/>
    <property type="match status" value="1"/>
</dbReference>
<evidence type="ECO:0000313" key="3">
    <source>
        <dbReference type="EMBL" id="QCW02565.1"/>
    </source>
</evidence>
<feature type="compositionally biased region" description="Basic and acidic residues" evidence="1">
    <location>
        <begin position="1"/>
        <end position="11"/>
    </location>
</feature>
<feature type="compositionally biased region" description="Basic residues" evidence="1">
    <location>
        <begin position="12"/>
        <end position="21"/>
    </location>
</feature>
<dbReference type="Pfam" id="PF13360">
    <property type="entry name" value="PQQ_2"/>
    <property type="match status" value="1"/>
</dbReference>